<organism evidence="2 3">
    <name type="scientific">Herbaspirillum frisingense</name>
    <dbReference type="NCBI Taxonomy" id="92645"/>
    <lineage>
        <taxon>Bacteria</taxon>
        <taxon>Pseudomonadati</taxon>
        <taxon>Pseudomonadota</taxon>
        <taxon>Betaproteobacteria</taxon>
        <taxon>Burkholderiales</taxon>
        <taxon>Oxalobacteraceae</taxon>
        <taxon>Herbaspirillum</taxon>
    </lineage>
</organism>
<reference evidence="3" key="1">
    <citation type="journal article" date="2020" name="MBio">
        <title>Horizontal gene transfer to a defensive symbiont with a reduced genome amongst a multipartite beetle microbiome.</title>
        <authorList>
            <person name="Waterworth S.C."/>
            <person name="Florez L.V."/>
            <person name="Rees E.R."/>
            <person name="Hertweck C."/>
            <person name="Kaltenpoth M."/>
            <person name="Kwan J.C."/>
        </authorList>
    </citation>
    <scope>NUCLEOTIDE SEQUENCE [LARGE SCALE GENOMIC DNA]</scope>
</reference>
<proteinExistence type="predicted"/>
<accession>A0A7V8JW09</accession>
<keyword evidence="1" id="KW-1133">Transmembrane helix</keyword>
<feature type="transmembrane region" description="Helical" evidence="1">
    <location>
        <begin position="67"/>
        <end position="89"/>
    </location>
</feature>
<gene>
    <name evidence="2" type="ORF">GAK35_00140</name>
</gene>
<keyword evidence="1" id="KW-0472">Membrane</keyword>
<protein>
    <recommendedName>
        <fullName evidence="4">MFS transporter</fullName>
    </recommendedName>
</protein>
<dbReference type="Proteomes" id="UP000462435">
    <property type="component" value="Unassembled WGS sequence"/>
</dbReference>
<dbReference type="EMBL" id="WNDX01000002">
    <property type="protein sequence ID" value="KAF1048873.1"/>
    <property type="molecule type" value="Genomic_DNA"/>
</dbReference>
<dbReference type="AlphaFoldDB" id="A0A7V8JW09"/>
<evidence type="ECO:0008006" key="4">
    <source>
        <dbReference type="Google" id="ProtNLM"/>
    </source>
</evidence>
<keyword evidence="1" id="KW-0812">Transmembrane</keyword>
<comment type="caution">
    <text evidence="2">The sequence shown here is derived from an EMBL/GenBank/DDBJ whole genome shotgun (WGS) entry which is preliminary data.</text>
</comment>
<evidence type="ECO:0000313" key="3">
    <source>
        <dbReference type="Proteomes" id="UP000462435"/>
    </source>
</evidence>
<name>A0A7V8JW09_9BURK</name>
<evidence type="ECO:0000313" key="2">
    <source>
        <dbReference type="EMBL" id="KAF1048873.1"/>
    </source>
</evidence>
<evidence type="ECO:0000256" key="1">
    <source>
        <dbReference type="SAM" id="Phobius"/>
    </source>
</evidence>
<feature type="transmembrane region" description="Helical" evidence="1">
    <location>
        <begin position="27"/>
        <end position="46"/>
    </location>
</feature>
<sequence length="112" mass="11609">MNAIAPALATAARTAAPAQPAFGLRIMTGLAGVLLAVLIAGLNENVTKMALADIRGAMGIGRDEGSWMISLYAATSVSAMAVSLARVHLYRSLGGGWRDAPRQVHHQKGEQG</sequence>